<gene>
    <name evidence="1" type="ORF">QVN81_09935</name>
    <name evidence="2" type="ORF">QVN84_10685</name>
</gene>
<organism evidence="2 4">
    <name type="scientific">Leyella lascolaii</name>
    <dbReference type="NCBI Taxonomy" id="1776379"/>
    <lineage>
        <taxon>Bacteria</taxon>
        <taxon>Pseudomonadati</taxon>
        <taxon>Bacteroidota</taxon>
        <taxon>Bacteroidia</taxon>
        <taxon>Bacteroidales</taxon>
        <taxon>Prevotellaceae</taxon>
        <taxon>Leyella</taxon>
    </lineage>
</organism>
<accession>A0AAW7JL43</accession>
<evidence type="ECO:0000313" key="4">
    <source>
        <dbReference type="Proteomes" id="UP001168478"/>
    </source>
</evidence>
<name>A0AAW7JL43_9BACT</name>
<dbReference type="EMBL" id="JAUEIE010000010">
    <property type="protein sequence ID" value="MDN0023338.1"/>
    <property type="molecule type" value="Genomic_DNA"/>
</dbReference>
<dbReference type="Proteomes" id="UP001168478">
    <property type="component" value="Unassembled WGS sequence"/>
</dbReference>
<evidence type="ECO:0000313" key="3">
    <source>
        <dbReference type="Proteomes" id="UP001167831"/>
    </source>
</evidence>
<protein>
    <submittedName>
        <fullName evidence="2">Uncharacterized protein</fullName>
    </submittedName>
</protein>
<comment type="caution">
    <text evidence="2">The sequence shown here is derived from an EMBL/GenBank/DDBJ whole genome shotgun (WGS) entry which is preliminary data.</text>
</comment>
<dbReference type="Proteomes" id="UP001167831">
    <property type="component" value="Unassembled WGS sequence"/>
</dbReference>
<dbReference type="AlphaFoldDB" id="A0AAW7JL43"/>
<reference evidence="2" key="2">
    <citation type="submission" date="2023-08" db="EMBL/GenBank/DDBJ databases">
        <title>Identification and characterization of horizontal gene transfer across gut microbiota members of farm animals based on homology search.</title>
        <authorList>
            <person name="Schwarzerova J."/>
            <person name="Nykrynova M."/>
            <person name="Jureckova K."/>
            <person name="Cejkova D."/>
            <person name="Rychlik I."/>
        </authorList>
    </citation>
    <scope>NUCLEOTIDE SEQUENCE</scope>
    <source>
        <strain evidence="2">ET15</strain>
        <strain evidence="1">ET37</strain>
    </source>
</reference>
<dbReference type="Gene3D" id="1.50.10.20">
    <property type="match status" value="1"/>
</dbReference>
<keyword evidence="3" id="KW-1185">Reference proteome</keyword>
<evidence type="ECO:0000313" key="2">
    <source>
        <dbReference type="EMBL" id="MDN0025980.1"/>
    </source>
</evidence>
<evidence type="ECO:0000313" key="1">
    <source>
        <dbReference type="EMBL" id="MDN0023338.1"/>
    </source>
</evidence>
<sequence length="303" mass="34445">MRIANTVMANYDNTEKVGLFDGKMGLCLFFYNCSRYTGCEYYAKTASVLLDEVFMSLNPSMSPSVTDGVAGIGCGIVSLLHDGFVEPEGEDILGHVDAVLLRDMPDKFLIEDNYPAPLFSPGIYLSYRLRFYPEGLDVGCADDLISLVKDNLEKCHDSNTALHLSFINSIVFVCNMLCATDSSFTAKTGEIRHLCDLGMEQSVSNKRYRYCDLVTFEKLNPDNRYGIVLNEKKRVEGNINALDLWYDYGWWNILYDMSLYKTDTDKYINYVNKKMMDCFYDISNVNQKLAAAGMYFIKNRLPL</sequence>
<proteinExistence type="predicted"/>
<reference evidence="2" key="1">
    <citation type="submission" date="2023-06" db="EMBL/GenBank/DDBJ databases">
        <authorList>
            <person name="Zeman M."/>
            <person name="Kubasova T."/>
            <person name="Jahodarova E."/>
            <person name="Nykrynova M."/>
            <person name="Rychlik I."/>
        </authorList>
    </citation>
    <scope>NUCLEOTIDE SEQUENCE</scope>
    <source>
        <strain evidence="2">ET15</strain>
        <strain evidence="1">ET37</strain>
    </source>
</reference>
<dbReference type="SUPFAM" id="SSF158745">
    <property type="entry name" value="LanC-like"/>
    <property type="match status" value="1"/>
</dbReference>
<dbReference type="EMBL" id="JAUEIF010000010">
    <property type="protein sequence ID" value="MDN0025980.1"/>
    <property type="molecule type" value="Genomic_DNA"/>
</dbReference>
<dbReference type="RefSeq" id="WP_164071615.1">
    <property type="nucleotide sequence ID" value="NZ_JAUEIE010000010.1"/>
</dbReference>